<evidence type="ECO:0000313" key="1">
    <source>
        <dbReference type="EMBL" id="OJT13915.1"/>
    </source>
</evidence>
<proteinExistence type="predicted"/>
<comment type="caution">
    <text evidence="1">The sequence shown here is derived from an EMBL/GenBank/DDBJ whole genome shotgun (WGS) entry which is preliminary data.</text>
</comment>
<accession>A0A1M2W209</accession>
<dbReference type="AlphaFoldDB" id="A0A1M2W209"/>
<name>A0A1M2W209_TRAPU</name>
<protein>
    <submittedName>
        <fullName evidence="1">Uncharacterized protein</fullName>
    </submittedName>
</protein>
<evidence type="ECO:0000313" key="2">
    <source>
        <dbReference type="Proteomes" id="UP000184267"/>
    </source>
</evidence>
<keyword evidence="2" id="KW-1185">Reference proteome</keyword>
<reference evidence="1 2" key="1">
    <citation type="submission" date="2016-10" db="EMBL/GenBank/DDBJ databases">
        <title>Genome sequence of the basidiomycete white-rot fungus Trametes pubescens.</title>
        <authorList>
            <person name="Makela M.R."/>
            <person name="Granchi Z."/>
            <person name="Peng M."/>
            <person name="De Vries R.P."/>
            <person name="Grigoriev I."/>
            <person name="Riley R."/>
            <person name="Hilden K."/>
        </authorList>
    </citation>
    <scope>NUCLEOTIDE SEQUENCE [LARGE SCALE GENOMIC DNA]</scope>
    <source>
        <strain evidence="1 2">FBCC735</strain>
    </source>
</reference>
<gene>
    <name evidence="1" type="ORF">TRAPUB_9536</name>
</gene>
<sequence>MGTVHSRATPSFEDVDGHTPLPPKPFSVCQSCWEGPFAIQLGLASREVSESNKQRDRSCSYLTFFEKLQTRALAGCVWCQLLIAVWTTRPTNASGASSDGLLNVTVRGSIETQASWNPGHIQCINVTINGFSLFKGLVHADPGMYAYTAISGQSGN</sequence>
<organism evidence="1 2">
    <name type="scientific">Trametes pubescens</name>
    <name type="common">White-rot fungus</name>
    <dbReference type="NCBI Taxonomy" id="154538"/>
    <lineage>
        <taxon>Eukaryota</taxon>
        <taxon>Fungi</taxon>
        <taxon>Dikarya</taxon>
        <taxon>Basidiomycota</taxon>
        <taxon>Agaricomycotina</taxon>
        <taxon>Agaricomycetes</taxon>
        <taxon>Polyporales</taxon>
        <taxon>Polyporaceae</taxon>
        <taxon>Trametes</taxon>
    </lineage>
</organism>
<dbReference type="Proteomes" id="UP000184267">
    <property type="component" value="Unassembled WGS sequence"/>
</dbReference>
<dbReference type="EMBL" id="MNAD01000351">
    <property type="protein sequence ID" value="OJT13915.1"/>
    <property type="molecule type" value="Genomic_DNA"/>
</dbReference>